<dbReference type="EMBL" id="BAABHF010000023">
    <property type="protein sequence ID" value="GAA4497876.1"/>
    <property type="molecule type" value="Genomic_DNA"/>
</dbReference>
<evidence type="ECO:0000256" key="1">
    <source>
        <dbReference type="ARBA" id="ARBA00008324"/>
    </source>
</evidence>
<feature type="region of interest" description="Disordered" evidence="3">
    <location>
        <begin position="1"/>
        <end position="27"/>
    </location>
</feature>
<name>A0ABP8Q5I7_9ACTN</name>
<dbReference type="CDD" id="cd03443">
    <property type="entry name" value="PaaI_thioesterase"/>
    <property type="match status" value="1"/>
</dbReference>
<protein>
    <submittedName>
        <fullName evidence="5">PaaI family thioesterase</fullName>
    </submittedName>
</protein>
<dbReference type="Proteomes" id="UP001500503">
    <property type="component" value="Unassembled WGS sequence"/>
</dbReference>
<comment type="similarity">
    <text evidence="1">Belongs to the thioesterase PaaI family.</text>
</comment>
<accession>A0ABP8Q5I7</accession>
<dbReference type="NCBIfam" id="TIGR00369">
    <property type="entry name" value="unchar_dom_1"/>
    <property type="match status" value="1"/>
</dbReference>
<comment type="caution">
    <text evidence="5">The sequence shown here is derived from an EMBL/GenBank/DDBJ whole genome shotgun (WGS) entry which is preliminary data.</text>
</comment>
<evidence type="ECO:0000256" key="3">
    <source>
        <dbReference type="SAM" id="MobiDB-lite"/>
    </source>
</evidence>
<dbReference type="InterPro" id="IPR006683">
    <property type="entry name" value="Thioestr_dom"/>
</dbReference>
<dbReference type="InterPro" id="IPR029069">
    <property type="entry name" value="HotDog_dom_sf"/>
</dbReference>
<evidence type="ECO:0000259" key="4">
    <source>
        <dbReference type="Pfam" id="PF03061"/>
    </source>
</evidence>
<evidence type="ECO:0000313" key="6">
    <source>
        <dbReference type="Proteomes" id="UP001500503"/>
    </source>
</evidence>
<dbReference type="SUPFAM" id="SSF54637">
    <property type="entry name" value="Thioesterase/thiol ester dehydrase-isomerase"/>
    <property type="match status" value="1"/>
</dbReference>
<dbReference type="InterPro" id="IPR003736">
    <property type="entry name" value="PAAI_dom"/>
</dbReference>
<gene>
    <name evidence="5" type="ORF">GCM10023191_042010</name>
</gene>
<proteinExistence type="inferred from homology"/>
<feature type="domain" description="Thioesterase" evidence="4">
    <location>
        <begin position="80"/>
        <end position="149"/>
    </location>
</feature>
<keyword evidence="6" id="KW-1185">Reference proteome</keyword>
<dbReference type="PANTHER" id="PTHR21660:SF1">
    <property type="entry name" value="ACYL-COENZYME A THIOESTERASE 13"/>
    <property type="match status" value="1"/>
</dbReference>
<dbReference type="Gene3D" id="3.10.129.10">
    <property type="entry name" value="Hotdog Thioesterase"/>
    <property type="match status" value="1"/>
</dbReference>
<reference evidence="6" key="1">
    <citation type="journal article" date="2019" name="Int. J. Syst. Evol. Microbiol.">
        <title>The Global Catalogue of Microorganisms (GCM) 10K type strain sequencing project: providing services to taxonomists for standard genome sequencing and annotation.</title>
        <authorList>
            <consortium name="The Broad Institute Genomics Platform"/>
            <consortium name="The Broad Institute Genome Sequencing Center for Infectious Disease"/>
            <person name="Wu L."/>
            <person name="Ma J."/>
        </authorList>
    </citation>
    <scope>NUCLEOTIDE SEQUENCE [LARGE SCALE GENOMIC DNA]</scope>
    <source>
        <strain evidence="6">JCM 17933</strain>
    </source>
</reference>
<dbReference type="PANTHER" id="PTHR21660">
    <property type="entry name" value="THIOESTERASE SUPERFAMILY MEMBER-RELATED"/>
    <property type="match status" value="1"/>
</dbReference>
<evidence type="ECO:0000313" key="5">
    <source>
        <dbReference type="EMBL" id="GAA4497876.1"/>
    </source>
</evidence>
<keyword evidence="2" id="KW-0378">Hydrolase</keyword>
<evidence type="ECO:0000256" key="2">
    <source>
        <dbReference type="ARBA" id="ARBA00022801"/>
    </source>
</evidence>
<sequence length="175" mass="18601">MTLDPEYVDAADQNPPPERLGSGVEFESPNGKLDPVIDRRVRATIASQSMLSTLEIKLLGLAPGRAELELARRADLCQQHGFIHAGAITTLVDSACGFAALTVFPLDRDVLTVDFSVSLVAPATQEKFIAVGSVLRNGRTLTTCRGEVFGVAADGSRKVVALMQATMMAVTTLSD</sequence>
<organism evidence="5 6">
    <name type="scientific">Actinoallomurus oryzae</name>
    <dbReference type="NCBI Taxonomy" id="502180"/>
    <lineage>
        <taxon>Bacteria</taxon>
        <taxon>Bacillati</taxon>
        <taxon>Actinomycetota</taxon>
        <taxon>Actinomycetes</taxon>
        <taxon>Streptosporangiales</taxon>
        <taxon>Thermomonosporaceae</taxon>
        <taxon>Actinoallomurus</taxon>
    </lineage>
</organism>
<dbReference type="RefSeq" id="WP_345466207.1">
    <property type="nucleotide sequence ID" value="NZ_BAABHF010000023.1"/>
</dbReference>
<dbReference type="InterPro" id="IPR039298">
    <property type="entry name" value="ACOT13"/>
</dbReference>
<dbReference type="Pfam" id="PF03061">
    <property type="entry name" value="4HBT"/>
    <property type="match status" value="1"/>
</dbReference>